<proteinExistence type="inferred from homology"/>
<dbReference type="Pfam" id="PF20066">
    <property type="entry name" value="Glyoxalase_8"/>
    <property type="match status" value="1"/>
</dbReference>
<dbReference type="InterPro" id="IPR029068">
    <property type="entry name" value="Glyas_Bleomycin-R_OHBP_Dase"/>
</dbReference>
<feature type="domain" description="VOC" evidence="4">
    <location>
        <begin position="61"/>
        <end position="177"/>
    </location>
</feature>
<keyword evidence="3" id="KW-0046">Antibiotic resistance</keyword>
<evidence type="ECO:0000259" key="4">
    <source>
        <dbReference type="PROSITE" id="PS51819"/>
    </source>
</evidence>
<evidence type="ECO:0000313" key="6">
    <source>
        <dbReference type="Proteomes" id="UP001342418"/>
    </source>
</evidence>
<keyword evidence="6" id="KW-1185">Reference proteome</keyword>
<dbReference type="SUPFAM" id="SSF54593">
    <property type="entry name" value="Glyoxalase/Bleomycin resistance protein/Dihydroxybiphenyl dioxygenase"/>
    <property type="match status" value="1"/>
</dbReference>
<sequence length="182" mass="20738">MRTYLDAKAMAKAMREALSDHSIDLPHSAALEVVARQFGFANWNILSAKIDQATLAGKADQFQQAIPIIRIFDVAKAREFYQAFLGFSVDWEHRFGDNFPLYQQVSRSGLKLHLSEHAGDASPGCNMIVHTAGLRAFHEELSARDYRYLKPGISQEEWGLEMVVTDPFNNRIRFLERHSKIK</sequence>
<dbReference type="RefSeq" id="WP_338528566.1">
    <property type="nucleotide sequence ID" value="NZ_CP030941.1"/>
</dbReference>
<dbReference type="Proteomes" id="UP001342418">
    <property type="component" value="Chromosome"/>
</dbReference>
<dbReference type="CDD" id="cd08349">
    <property type="entry name" value="BLMA_like"/>
    <property type="match status" value="1"/>
</dbReference>
<dbReference type="InterPro" id="IPR037523">
    <property type="entry name" value="VOC_core"/>
</dbReference>
<dbReference type="Gene3D" id="3.10.180.10">
    <property type="entry name" value="2,3-Dihydroxybiphenyl 1,2-Dioxygenase, domain 1"/>
    <property type="match status" value="1"/>
</dbReference>
<comment type="similarity">
    <text evidence="1">Belongs to the bleomycin resistance protein family.</text>
</comment>
<evidence type="ECO:0000256" key="3">
    <source>
        <dbReference type="ARBA" id="ARBA00023251"/>
    </source>
</evidence>
<evidence type="ECO:0000256" key="1">
    <source>
        <dbReference type="ARBA" id="ARBA00011051"/>
    </source>
</evidence>
<reference evidence="5 6" key="1">
    <citation type="submission" date="2018-07" db="EMBL/GenBank/DDBJ databases">
        <title>Genome sequence of Nitratireductor thuwali#1536.</title>
        <authorList>
            <person name="Michoud G."/>
            <person name="Merlino G."/>
            <person name="Sefrji F.O."/>
            <person name="Daffonchio D."/>
        </authorList>
    </citation>
    <scope>NUCLEOTIDE SEQUENCE [LARGE SCALE GENOMIC DNA]</scope>
    <source>
        <strain evidence="6">Nit1536</strain>
    </source>
</reference>
<accession>A0ABY5MG38</accession>
<protein>
    <recommendedName>
        <fullName evidence="2">Bleomycin resistance protein</fullName>
    </recommendedName>
</protein>
<dbReference type="Pfam" id="PF19581">
    <property type="entry name" value="Glyoxalase_7"/>
    <property type="match status" value="1"/>
</dbReference>
<dbReference type="EMBL" id="CP030941">
    <property type="protein sequence ID" value="UUP16116.1"/>
    <property type="molecule type" value="Genomic_DNA"/>
</dbReference>
<evidence type="ECO:0000256" key="2">
    <source>
        <dbReference type="ARBA" id="ARBA00021572"/>
    </source>
</evidence>
<evidence type="ECO:0000313" key="5">
    <source>
        <dbReference type="EMBL" id="UUP16116.1"/>
    </source>
</evidence>
<dbReference type="InterPro" id="IPR000335">
    <property type="entry name" value="Bleomycin-R"/>
</dbReference>
<dbReference type="InterPro" id="IPR045517">
    <property type="entry name" value="Glyoxalase_8"/>
</dbReference>
<dbReference type="PROSITE" id="PS51819">
    <property type="entry name" value="VOC"/>
    <property type="match status" value="1"/>
</dbReference>
<name>A0ABY5MG38_9HYPH</name>
<gene>
    <name evidence="5" type="ORF">NTH_00558</name>
</gene>
<organism evidence="5 6">
    <name type="scientific">Nitratireductor thuwali</name>
    <dbReference type="NCBI Taxonomy" id="2267699"/>
    <lineage>
        <taxon>Bacteria</taxon>
        <taxon>Pseudomonadati</taxon>
        <taxon>Pseudomonadota</taxon>
        <taxon>Alphaproteobacteria</taxon>
        <taxon>Hyphomicrobiales</taxon>
        <taxon>Phyllobacteriaceae</taxon>
        <taxon>Nitratireductor</taxon>
    </lineage>
</organism>